<keyword evidence="9 13" id="KW-0479">Metal-binding</keyword>
<evidence type="ECO:0000256" key="3">
    <source>
        <dbReference type="ARBA" id="ARBA00004669"/>
    </source>
</evidence>
<proteinExistence type="inferred from homology"/>
<comment type="subcellular location">
    <subcellularLocation>
        <location evidence="2 13">Cytoplasm</location>
    </subcellularLocation>
</comment>
<dbReference type="CDD" id="cd06223">
    <property type="entry name" value="PRTases_typeI"/>
    <property type="match status" value="1"/>
</dbReference>
<evidence type="ECO:0000313" key="16">
    <source>
        <dbReference type="Proteomes" id="UP000232323"/>
    </source>
</evidence>
<dbReference type="EMBL" id="BEGY01000043">
    <property type="protein sequence ID" value="GAX79534.1"/>
    <property type="molecule type" value="Genomic_DNA"/>
</dbReference>
<dbReference type="InterPro" id="IPR000836">
    <property type="entry name" value="PRTase_dom"/>
</dbReference>
<dbReference type="InterPro" id="IPR005904">
    <property type="entry name" value="Hxn_phspho_trans"/>
</dbReference>
<dbReference type="OrthoDB" id="9449045at2759"/>
<evidence type="ECO:0000256" key="5">
    <source>
        <dbReference type="ARBA" id="ARBA00011895"/>
    </source>
</evidence>
<comment type="cofactor">
    <cofactor evidence="1 13">
        <name>Mg(2+)</name>
        <dbReference type="ChEBI" id="CHEBI:18420"/>
    </cofactor>
</comment>
<dbReference type="GO" id="GO:0006178">
    <property type="term" value="P:guanine salvage"/>
    <property type="evidence" value="ECO:0007669"/>
    <property type="project" value="TreeGrafter"/>
</dbReference>
<comment type="similarity">
    <text evidence="4 13">Belongs to the purine/pyrimidine phosphoribosyltransferase family.</text>
</comment>
<evidence type="ECO:0000259" key="14">
    <source>
        <dbReference type="Pfam" id="PF00156"/>
    </source>
</evidence>
<keyword evidence="8 13" id="KW-0808">Transferase</keyword>
<dbReference type="GO" id="GO:0005829">
    <property type="term" value="C:cytosol"/>
    <property type="evidence" value="ECO:0007669"/>
    <property type="project" value="TreeGrafter"/>
</dbReference>
<dbReference type="GO" id="GO:0000287">
    <property type="term" value="F:magnesium ion binding"/>
    <property type="evidence" value="ECO:0007669"/>
    <property type="project" value="TreeGrafter"/>
</dbReference>
<dbReference type="Gene3D" id="3.40.50.2020">
    <property type="match status" value="1"/>
</dbReference>
<name>A0A250X8Y3_9CHLO</name>
<reference evidence="15 16" key="1">
    <citation type="submission" date="2017-08" db="EMBL/GenBank/DDBJ databases">
        <title>Acidophilic green algal genome provides insights into adaptation to an acidic environment.</title>
        <authorList>
            <person name="Hirooka S."/>
            <person name="Hirose Y."/>
            <person name="Kanesaki Y."/>
            <person name="Higuchi S."/>
            <person name="Fujiwara T."/>
            <person name="Onuma R."/>
            <person name="Era A."/>
            <person name="Ohbayashi R."/>
            <person name="Uzuka A."/>
            <person name="Nozaki H."/>
            <person name="Yoshikawa H."/>
            <person name="Miyagishima S.Y."/>
        </authorList>
    </citation>
    <scope>NUCLEOTIDE SEQUENCE [LARGE SCALE GENOMIC DNA]</scope>
    <source>
        <strain evidence="15 16">NIES-2499</strain>
    </source>
</reference>
<evidence type="ECO:0000256" key="11">
    <source>
        <dbReference type="ARBA" id="ARBA00022741"/>
    </source>
</evidence>
<evidence type="ECO:0000256" key="4">
    <source>
        <dbReference type="ARBA" id="ARBA00008391"/>
    </source>
</evidence>
<dbReference type="GO" id="GO:0046100">
    <property type="term" value="P:hypoxanthine metabolic process"/>
    <property type="evidence" value="ECO:0007669"/>
    <property type="project" value="TreeGrafter"/>
</dbReference>
<dbReference type="GO" id="GO:0032263">
    <property type="term" value="P:GMP salvage"/>
    <property type="evidence" value="ECO:0007669"/>
    <property type="project" value="TreeGrafter"/>
</dbReference>
<evidence type="ECO:0000256" key="7">
    <source>
        <dbReference type="ARBA" id="ARBA00022676"/>
    </source>
</evidence>
<keyword evidence="12 13" id="KW-0460">Magnesium</keyword>
<dbReference type="Proteomes" id="UP000232323">
    <property type="component" value="Unassembled WGS sequence"/>
</dbReference>
<dbReference type="PANTHER" id="PTHR43340">
    <property type="entry name" value="HYPOXANTHINE-GUANINE PHOSPHORIBOSYLTRANSFERASE"/>
    <property type="match status" value="1"/>
</dbReference>
<dbReference type="Pfam" id="PF00156">
    <property type="entry name" value="Pribosyltran"/>
    <property type="match status" value="1"/>
</dbReference>
<dbReference type="GO" id="GO:0004422">
    <property type="term" value="F:hypoxanthine phosphoribosyltransferase activity"/>
    <property type="evidence" value="ECO:0007669"/>
    <property type="project" value="InterPro"/>
</dbReference>
<keyword evidence="10 13" id="KW-0660">Purine salvage</keyword>
<dbReference type="SUPFAM" id="SSF53271">
    <property type="entry name" value="PRTase-like"/>
    <property type="match status" value="1"/>
</dbReference>
<evidence type="ECO:0000256" key="6">
    <source>
        <dbReference type="ARBA" id="ARBA00022490"/>
    </source>
</evidence>
<sequence length="193" mass="21217">MSDSNLHEDVEEVLFTQQQILDKTKELGAKVAFDYSDKRPIISPILKGGFIVAADLVRSLNPVPQGLEIEFISASSYGSGTETSGRVEVSFRREIVQGRHVLLVDDLCDSGLTLSEVARHVREAGAASVRSLVLLDKRARRKVEITPEYIGFDCPNKWIVGNGMDTAQIYRSLPYIGVLKGEAQAGFSHGIKK</sequence>
<dbReference type="UniPathway" id="UPA00591">
    <property type="reaction ID" value="UER00648"/>
</dbReference>
<dbReference type="GO" id="GO:0000166">
    <property type="term" value="F:nucleotide binding"/>
    <property type="evidence" value="ECO:0007669"/>
    <property type="project" value="UniProtKB-KW"/>
</dbReference>
<dbReference type="NCBIfam" id="TIGR01203">
    <property type="entry name" value="HGPRTase"/>
    <property type="match status" value="1"/>
</dbReference>
<dbReference type="GO" id="GO:0032264">
    <property type="term" value="P:IMP salvage"/>
    <property type="evidence" value="ECO:0007669"/>
    <property type="project" value="UniProtKB-UniPathway"/>
</dbReference>
<dbReference type="STRING" id="1157962.A0A250X8Y3"/>
<dbReference type="PANTHER" id="PTHR43340:SF1">
    <property type="entry name" value="HYPOXANTHINE PHOSPHORIBOSYLTRANSFERASE"/>
    <property type="match status" value="1"/>
</dbReference>
<feature type="domain" description="Phosphoribosyltransferase" evidence="14">
    <location>
        <begin position="15"/>
        <end position="164"/>
    </location>
</feature>
<keyword evidence="6 13" id="KW-0963">Cytoplasm</keyword>
<keyword evidence="7 13" id="KW-0328">Glycosyltransferase</keyword>
<evidence type="ECO:0000313" key="15">
    <source>
        <dbReference type="EMBL" id="GAX79534.1"/>
    </source>
</evidence>
<keyword evidence="11 13" id="KW-0547">Nucleotide-binding</keyword>
<dbReference type="EC" id="2.4.2.8" evidence="5 13"/>
<gene>
    <name evidence="15" type="ORF">CEUSTIGMA_g6975.t1</name>
</gene>
<dbReference type="AlphaFoldDB" id="A0A250X8Y3"/>
<evidence type="ECO:0000256" key="8">
    <source>
        <dbReference type="ARBA" id="ARBA00022679"/>
    </source>
</evidence>
<evidence type="ECO:0000256" key="1">
    <source>
        <dbReference type="ARBA" id="ARBA00001946"/>
    </source>
</evidence>
<evidence type="ECO:0000256" key="9">
    <source>
        <dbReference type="ARBA" id="ARBA00022723"/>
    </source>
</evidence>
<dbReference type="InterPro" id="IPR029057">
    <property type="entry name" value="PRTase-like"/>
</dbReference>
<dbReference type="InterPro" id="IPR050408">
    <property type="entry name" value="HGPRT"/>
</dbReference>
<evidence type="ECO:0000256" key="10">
    <source>
        <dbReference type="ARBA" id="ARBA00022726"/>
    </source>
</evidence>
<comment type="caution">
    <text evidence="15">The sequence shown here is derived from an EMBL/GenBank/DDBJ whole genome shotgun (WGS) entry which is preliminary data.</text>
</comment>
<evidence type="ECO:0000256" key="2">
    <source>
        <dbReference type="ARBA" id="ARBA00004496"/>
    </source>
</evidence>
<evidence type="ECO:0000256" key="13">
    <source>
        <dbReference type="RuleBase" id="RU364099"/>
    </source>
</evidence>
<comment type="pathway">
    <text evidence="3 13">Purine metabolism; IMP biosynthesis via salvage pathway; IMP from hypoxanthine: step 1/1.</text>
</comment>
<comment type="catalytic activity">
    <reaction evidence="13">
        <text>IMP + diphosphate = hypoxanthine + 5-phospho-alpha-D-ribose 1-diphosphate</text>
        <dbReference type="Rhea" id="RHEA:17973"/>
        <dbReference type="ChEBI" id="CHEBI:17368"/>
        <dbReference type="ChEBI" id="CHEBI:33019"/>
        <dbReference type="ChEBI" id="CHEBI:58017"/>
        <dbReference type="ChEBI" id="CHEBI:58053"/>
        <dbReference type="EC" id="2.4.2.8"/>
    </reaction>
</comment>
<accession>A0A250X8Y3</accession>
<evidence type="ECO:0000256" key="12">
    <source>
        <dbReference type="ARBA" id="ARBA00022842"/>
    </source>
</evidence>
<keyword evidence="16" id="KW-1185">Reference proteome</keyword>
<organism evidence="15 16">
    <name type="scientific">Chlamydomonas eustigma</name>
    <dbReference type="NCBI Taxonomy" id="1157962"/>
    <lineage>
        <taxon>Eukaryota</taxon>
        <taxon>Viridiplantae</taxon>
        <taxon>Chlorophyta</taxon>
        <taxon>core chlorophytes</taxon>
        <taxon>Chlorophyceae</taxon>
        <taxon>CS clade</taxon>
        <taxon>Chlamydomonadales</taxon>
        <taxon>Chlamydomonadaceae</taxon>
        <taxon>Chlamydomonas</taxon>
    </lineage>
</organism>
<protein>
    <recommendedName>
        <fullName evidence="5 13">Hypoxanthine phosphoribosyltransferase</fullName>
        <ecNumber evidence="5 13">2.4.2.8</ecNumber>
    </recommendedName>
</protein>
<dbReference type="GO" id="GO:0006166">
    <property type="term" value="P:purine ribonucleoside salvage"/>
    <property type="evidence" value="ECO:0007669"/>
    <property type="project" value="UniProtKB-KW"/>
</dbReference>